<dbReference type="GO" id="GO:0009055">
    <property type="term" value="F:electron transfer activity"/>
    <property type="evidence" value="ECO:0007669"/>
    <property type="project" value="InterPro"/>
</dbReference>
<dbReference type="AlphaFoldDB" id="A0A0P7X470"/>
<dbReference type="EMBL" id="LJXT01000140">
    <property type="protein sequence ID" value="KPQ09612.1"/>
    <property type="molecule type" value="Genomic_DNA"/>
</dbReference>
<dbReference type="Proteomes" id="UP000050421">
    <property type="component" value="Unassembled WGS sequence"/>
</dbReference>
<dbReference type="eggNOG" id="COG2010">
    <property type="taxonomic scope" value="Bacteria"/>
</dbReference>
<dbReference type="InterPro" id="IPR009056">
    <property type="entry name" value="Cyt_c-like_dom"/>
</dbReference>
<dbReference type="PANTHER" id="PTHR33546">
    <property type="entry name" value="LARGE, MULTIFUNCTIONAL SECRETED PROTEIN-RELATED"/>
    <property type="match status" value="1"/>
</dbReference>
<dbReference type="InterPro" id="IPR055557">
    <property type="entry name" value="DUF7133"/>
</dbReference>
<dbReference type="SUPFAM" id="SSF46626">
    <property type="entry name" value="Cytochrome c"/>
    <property type="match status" value="1"/>
</dbReference>
<dbReference type="PROSITE" id="PS51257">
    <property type="entry name" value="PROKAR_LIPOPROTEIN"/>
    <property type="match status" value="1"/>
</dbReference>
<dbReference type="OrthoDB" id="9808161at2"/>
<evidence type="ECO:0000259" key="5">
    <source>
        <dbReference type="PROSITE" id="PS51007"/>
    </source>
</evidence>
<evidence type="ECO:0000313" key="7">
    <source>
        <dbReference type="Proteomes" id="UP000050421"/>
    </source>
</evidence>
<evidence type="ECO:0000313" key="6">
    <source>
        <dbReference type="EMBL" id="KPQ09612.1"/>
    </source>
</evidence>
<evidence type="ECO:0000256" key="4">
    <source>
        <dbReference type="PROSITE-ProRule" id="PRU00433"/>
    </source>
</evidence>
<dbReference type="STRING" id="1305737.GCA_000526355_00046"/>
<dbReference type="Pfam" id="PF23500">
    <property type="entry name" value="DUF7133"/>
    <property type="match status" value="1"/>
</dbReference>
<gene>
    <name evidence="6" type="ORF">HLUCCX10_16180</name>
</gene>
<feature type="domain" description="Cytochrome c" evidence="5">
    <location>
        <begin position="707"/>
        <end position="801"/>
    </location>
</feature>
<dbReference type="PROSITE" id="PS51007">
    <property type="entry name" value="CYTC"/>
    <property type="match status" value="1"/>
</dbReference>
<evidence type="ECO:0000256" key="1">
    <source>
        <dbReference type="ARBA" id="ARBA00022617"/>
    </source>
</evidence>
<keyword evidence="3 4" id="KW-0408">Iron</keyword>
<comment type="caution">
    <text evidence="6">The sequence shown here is derived from an EMBL/GenBank/DDBJ whole genome shotgun (WGS) entry which is preliminary data.</text>
</comment>
<keyword evidence="6" id="KW-0449">Lipoprotein</keyword>
<dbReference type="InterPro" id="IPR036909">
    <property type="entry name" value="Cyt_c-like_dom_sf"/>
</dbReference>
<dbReference type="eggNOG" id="COG2133">
    <property type="taxonomic scope" value="Bacteria"/>
</dbReference>
<name>A0A0P7X470_9BACT</name>
<protein>
    <submittedName>
        <fullName evidence="6">Monoheme cytochrome c lipoprotein</fullName>
    </submittedName>
</protein>
<evidence type="ECO:0000256" key="3">
    <source>
        <dbReference type="ARBA" id="ARBA00023004"/>
    </source>
</evidence>
<reference evidence="6 7" key="1">
    <citation type="submission" date="2015-09" db="EMBL/GenBank/DDBJ databases">
        <title>Identification and resolution of microdiversity through metagenomic sequencing of parallel consortia.</title>
        <authorList>
            <person name="Nelson W.C."/>
            <person name="Romine M.F."/>
            <person name="Lindemann S.R."/>
        </authorList>
    </citation>
    <scope>NUCLEOTIDE SEQUENCE [LARGE SCALE GENOMIC DNA]</scope>
    <source>
        <strain evidence="6">HL-49</strain>
    </source>
</reference>
<dbReference type="Pfam" id="PF00034">
    <property type="entry name" value="Cytochrom_C"/>
    <property type="match status" value="1"/>
</dbReference>
<keyword evidence="2 4" id="KW-0479">Metal-binding</keyword>
<dbReference type="GO" id="GO:0046872">
    <property type="term" value="F:metal ion binding"/>
    <property type="evidence" value="ECO:0007669"/>
    <property type="project" value="UniProtKB-KW"/>
</dbReference>
<evidence type="ECO:0000256" key="2">
    <source>
        <dbReference type="ARBA" id="ARBA00022723"/>
    </source>
</evidence>
<sequence>MNRLSWKVFFCSISILAACKEPKPMPETLDSPARAAEEEILTFQIDPGLEVQLVASEPLVESPVIIQFDERGRLWVVEMRGYMNDIDGSEENQPVGSVAILEDTDGDGKMDHRTVYLDSLIMPRALGLFENGALVAENNALWVTEDLDGDWIADRKTLLDSTYAANGIPEHSDNGFVRNLDNWYYSAKSRLRYRLHKGEWIRDSTEFRGQWGITQDDQGRLIYNYNWSQLHGDLVPPNTFSRNKNHQTNTGIDHGLTIDRRVYPIRSNLAVNRGYIPGTLDSTGRLLEFTSASAPTVYRASLLPQEYHGNMFVMENAGNLVKRNVIRAEGVILIAEDPNPGREFMASTDERFRPVYGTLGPDGGLYIADMYQGIVQHGSYMTDYLREQTLLRNLDQPGHMGRIWRIVTKGHSQYQKINLSDLSDQDLISTLDHSDGWYRDMAQRLLVEKGESRLVTLIEEFIDEKSKTDLGRIHALWTLEGLGAVDPDFLLQSFANSSDEVQRHILRILEKAAEKDEIVARELGKSLIAISPVQDEGLALQAALTASVLQNLVKFDLLKSILEDFGSEALFRDAVMSSLEGDEFEFLSYLDKENFLEAQTEAKAIFLETLALAVVQGSDPDETSSLLNFIASKSTHWSSEAVLSALAIQGSKAENQGKFWLDQEPELFQLTVQNQQLSRAKNLFRWEGFSPDMESNDVLTLDAQSQVLFADGRQKYLTSCAGCHASNGGGVNRMGPPLVGSEWVLGDERRLALILLHGIEGPISVNGKEYDAPEILPVMPSHSTMDDGSIAAILTYIRNEWGNQAGPISPRLVGGTRHTSQGRVYPWSADELNAHIAKLNQEETKPNPKP</sequence>
<dbReference type="PATRIC" id="fig|1305737.6.peg.233"/>
<organism evidence="6 7">
    <name type="scientific">Algoriphagus marincola HL-49</name>
    <dbReference type="NCBI Taxonomy" id="1305737"/>
    <lineage>
        <taxon>Bacteria</taxon>
        <taxon>Pseudomonadati</taxon>
        <taxon>Bacteroidota</taxon>
        <taxon>Cytophagia</taxon>
        <taxon>Cytophagales</taxon>
        <taxon>Cyclobacteriaceae</taxon>
        <taxon>Algoriphagus</taxon>
    </lineage>
</organism>
<dbReference type="Gene3D" id="1.10.760.10">
    <property type="entry name" value="Cytochrome c-like domain"/>
    <property type="match status" value="1"/>
</dbReference>
<proteinExistence type="predicted"/>
<keyword evidence="1 4" id="KW-0349">Heme</keyword>
<dbReference type="PANTHER" id="PTHR33546:SF1">
    <property type="entry name" value="LARGE, MULTIFUNCTIONAL SECRETED PROTEIN"/>
    <property type="match status" value="1"/>
</dbReference>
<dbReference type="GO" id="GO:0020037">
    <property type="term" value="F:heme binding"/>
    <property type="evidence" value="ECO:0007669"/>
    <property type="project" value="InterPro"/>
</dbReference>
<dbReference type="InterPro" id="IPR011989">
    <property type="entry name" value="ARM-like"/>
</dbReference>
<accession>A0A0P7X470</accession>
<dbReference type="Gene3D" id="1.25.10.10">
    <property type="entry name" value="Leucine-rich Repeat Variant"/>
    <property type="match status" value="1"/>
</dbReference>